<evidence type="ECO:0000313" key="2">
    <source>
        <dbReference type="EMBL" id="MBW0569115.1"/>
    </source>
</evidence>
<reference evidence="2" key="1">
    <citation type="submission" date="2021-03" db="EMBL/GenBank/DDBJ databases">
        <title>Draft genome sequence of rust myrtle Austropuccinia psidii MF-1, a brazilian biotype.</title>
        <authorList>
            <person name="Quecine M.C."/>
            <person name="Pachon D.M.R."/>
            <person name="Bonatelli M.L."/>
            <person name="Correr F.H."/>
            <person name="Franceschini L.M."/>
            <person name="Leite T.F."/>
            <person name="Margarido G.R.A."/>
            <person name="Almeida C.A."/>
            <person name="Ferrarezi J.A."/>
            <person name="Labate C.A."/>
        </authorList>
    </citation>
    <scope>NUCLEOTIDE SEQUENCE</scope>
    <source>
        <strain evidence="2">MF-1</strain>
    </source>
</reference>
<feature type="compositionally biased region" description="Basic and acidic residues" evidence="1">
    <location>
        <begin position="33"/>
        <end position="50"/>
    </location>
</feature>
<feature type="region of interest" description="Disordered" evidence="1">
    <location>
        <begin position="1"/>
        <end position="57"/>
    </location>
</feature>
<name>A0A9Q3JT59_9BASI</name>
<evidence type="ECO:0000313" key="3">
    <source>
        <dbReference type="Proteomes" id="UP000765509"/>
    </source>
</evidence>
<dbReference type="EMBL" id="AVOT02083808">
    <property type="protein sequence ID" value="MBW0569115.1"/>
    <property type="molecule type" value="Genomic_DNA"/>
</dbReference>
<evidence type="ECO:0000256" key="1">
    <source>
        <dbReference type="SAM" id="MobiDB-lite"/>
    </source>
</evidence>
<comment type="caution">
    <text evidence="2">The sequence shown here is derived from an EMBL/GenBank/DDBJ whole genome shotgun (WGS) entry which is preliminary data.</text>
</comment>
<proteinExistence type="predicted"/>
<dbReference type="AlphaFoldDB" id="A0A9Q3JT59"/>
<accession>A0A9Q3JT59</accession>
<gene>
    <name evidence="2" type="ORF">O181_108830</name>
</gene>
<sequence>MTPALDKEGPLESKSSKMAPEKSQDNPKGPQKKQRDPRNNQEKANLHRPDPQGYRIPKFKPSYLYIVFNMARTIMEFTAKEQERINRNFKCKL</sequence>
<protein>
    <submittedName>
        <fullName evidence="2">Uncharacterized protein</fullName>
    </submittedName>
</protein>
<organism evidence="2 3">
    <name type="scientific">Austropuccinia psidii MF-1</name>
    <dbReference type="NCBI Taxonomy" id="1389203"/>
    <lineage>
        <taxon>Eukaryota</taxon>
        <taxon>Fungi</taxon>
        <taxon>Dikarya</taxon>
        <taxon>Basidiomycota</taxon>
        <taxon>Pucciniomycotina</taxon>
        <taxon>Pucciniomycetes</taxon>
        <taxon>Pucciniales</taxon>
        <taxon>Sphaerophragmiaceae</taxon>
        <taxon>Austropuccinia</taxon>
    </lineage>
</organism>
<dbReference type="Proteomes" id="UP000765509">
    <property type="component" value="Unassembled WGS sequence"/>
</dbReference>
<feature type="compositionally biased region" description="Basic and acidic residues" evidence="1">
    <location>
        <begin position="1"/>
        <end position="25"/>
    </location>
</feature>
<keyword evidence="3" id="KW-1185">Reference proteome</keyword>